<dbReference type="Gene3D" id="3.40.50.2000">
    <property type="entry name" value="Glycogen Phosphorylase B"/>
    <property type="match status" value="1"/>
</dbReference>
<dbReference type="EMBL" id="JADILV010000035">
    <property type="protein sequence ID" value="MBO8483420.1"/>
    <property type="molecule type" value="Genomic_DNA"/>
</dbReference>
<reference evidence="2" key="1">
    <citation type="submission" date="2020-10" db="EMBL/GenBank/DDBJ databases">
        <authorList>
            <person name="Gilroy R."/>
        </authorList>
    </citation>
    <scope>NUCLEOTIDE SEQUENCE</scope>
    <source>
        <strain evidence="2">G3-8215</strain>
    </source>
</reference>
<organism evidence="2 3">
    <name type="scientific">Candidatus Cryptobacteroides avicola</name>
    <dbReference type="NCBI Taxonomy" id="2840757"/>
    <lineage>
        <taxon>Bacteria</taxon>
        <taxon>Pseudomonadati</taxon>
        <taxon>Bacteroidota</taxon>
        <taxon>Bacteroidia</taxon>
        <taxon>Bacteroidales</taxon>
        <taxon>Candidatus Cryptobacteroides</taxon>
    </lineage>
</organism>
<dbReference type="GO" id="GO:0016757">
    <property type="term" value="F:glycosyltransferase activity"/>
    <property type="evidence" value="ECO:0007669"/>
    <property type="project" value="UniProtKB-ARBA"/>
</dbReference>
<evidence type="ECO:0000313" key="2">
    <source>
        <dbReference type="EMBL" id="MBO8483420.1"/>
    </source>
</evidence>
<reference evidence="2" key="2">
    <citation type="journal article" date="2021" name="PeerJ">
        <title>Extensive microbial diversity within the chicken gut microbiome revealed by metagenomics and culture.</title>
        <authorList>
            <person name="Gilroy R."/>
            <person name="Ravi A."/>
            <person name="Getino M."/>
            <person name="Pursley I."/>
            <person name="Horton D.L."/>
            <person name="Alikhan N.F."/>
            <person name="Baker D."/>
            <person name="Gharbi K."/>
            <person name="Hall N."/>
            <person name="Watson M."/>
            <person name="Adriaenssens E.M."/>
            <person name="Foster-Nyarko E."/>
            <person name="Jarju S."/>
            <person name="Secka A."/>
            <person name="Antonio M."/>
            <person name="Oren A."/>
            <person name="Chaudhuri R.R."/>
            <person name="La Ragione R."/>
            <person name="Hildebrand F."/>
            <person name="Pallen M.J."/>
        </authorList>
    </citation>
    <scope>NUCLEOTIDE SEQUENCE</scope>
    <source>
        <strain evidence="2">G3-8215</strain>
    </source>
</reference>
<dbReference type="InterPro" id="IPR028098">
    <property type="entry name" value="Glyco_trans_4-like_N"/>
</dbReference>
<sequence>MKVAFAIGGYCPVTWQARQWNIAAVRAIVSRFPECRVEIYVQDRNRCAELPLPAVMPGVQIYSPERYAARNCPVLWKRWLAGMISRNRPDLLHGTSDIFSDRLLKDFPDLKCVVTVHDFSFLSVRTGFSWIQRHRYNIMLRRSCRRAALVVSLDESDAADTVKYYFIPMDRILVGGDCPSSSGGGPAAGKIMAAYESLLQDSGVSC</sequence>
<feature type="domain" description="Glycosyltransferase subfamily 4-like N-terminal" evidence="1">
    <location>
        <begin position="36"/>
        <end position="173"/>
    </location>
</feature>
<protein>
    <submittedName>
        <fullName evidence="2">Glycosyltransferase</fullName>
    </submittedName>
</protein>
<dbReference type="Pfam" id="PF13439">
    <property type="entry name" value="Glyco_transf_4"/>
    <property type="match status" value="1"/>
</dbReference>
<evidence type="ECO:0000313" key="3">
    <source>
        <dbReference type="Proteomes" id="UP000725002"/>
    </source>
</evidence>
<dbReference type="Proteomes" id="UP000725002">
    <property type="component" value="Unassembled WGS sequence"/>
</dbReference>
<comment type="caution">
    <text evidence="2">The sequence shown here is derived from an EMBL/GenBank/DDBJ whole genome shotgun (WGS) entry which is preliminary data.</text>
</comment>
<gene>
    <name evidence="2" type="ORF">IAB75_04835</name>
</gene>
<proteinExistence type="predicted"/>
<dbReference type="SUPFAM" id="SSF53756">
    <property type="entry name" value="UDP-Glycosyltransferase/glycogen phosphorylase"/>
    <property type="match status" value="1"/>
</dbReference>
<dbReference type="AlphaFoldDB" id="A0A940DRF4"/>
<name>A0A940DRF4_9BACT</name>
<evidence type="ECO:0000259" key="1">
    <source>
        <dbReference type="Pfam" id="PF13439"/>
    </source>
</evidence>
<accession>A0A940DRF4</accession>